<dbReference type="HOGENOM" id="CLU_098620_3_0_14"/>
<proteinExistence type="predicted"/>
<reference evidence="2 3" key="1">
    <citation type="journal article" date="2012" name="J. Bacteriol.">
        <title>Complete genome sequence of Mycoplasma haemocanis strain Illinois.</title>
        <authorList>
            <person name="do Nascimento N.C."/>
            <person name="Guimaraes A.M."/>
            <person name="Santos A.P."/>
            <person name="Sanmiguel P.J."/>
            <person name="Messick J.B."/>
        </authorList>
    </citation>
    <scope>NUCLEOTIDE SEQUENCE [LARGE SCALE GENOMIC DNA]</scope>
    <source>
        <strain evidence="2 3">Illinois</strain>
    </source>
</reference>
<protein>
    <submittedName>
        <fullName evidence="2">Uncharacterized protein</fullName>
    </submittedName>
</protein>
<evidence type="ECO:0000313" key="2">
    <source>
        <dbReference type="EMBL" id="AEW45786.1"/>
    </source>
</evidence>
<dbReference type="AlphaFoldDB" id="H6N814"/>
<dbReference type="OrthoDB" id="9835455at2"/>
<name>H6N814_MYCHN</name>
<dbReference type="KEGG" id="mhe:MHC_04650"/>
<feature type="region of interest" description="Disordered" evidence="1">
    <location>
        <begin position="130"/>
        <end position="151"/>
    </location>
</feature>
<dbReference type="EMBL" id="CP003199">
    <property type="protein sequence ID" value="AEW45786.1"/>
    <property type="molecule type" value="Genomic_DNA"/>
</dbReference>
<keyword evidence="3" id="KW-1185">Reference proteome</keyword>
<gene>
    <name evidence="2" type="ordered locus">MHC_04650</name>
</gene>
<evidence type="ECO:0000313" key="3">
    <source>
        <dbReference type="Proteomes" id="UP000009135"/>
    </source>
</evidence>
<organism evidence="2 3">
    <name type="scientific">Mycoplasma haemocanis (strain Illinois)</name>
    <dbReference type="NCBI Taxonomy" id="1111676"/>
    <lineage>
        <taxon>Bacteria</taxon>
        <taxon>Bacillati</taxon>
        <taxon>Mycoplasmatota</taxon>
        <taxon>Mollicutes</taxon>
        <taxon>Mycoplasmataceae</taxon>
        <taxon>Mycoplasma</taxon>
    </lineage>
</organism>
<dbReference type="STRING" id="1111676.MHC_04650"/>
<dbReference type="Proteomes" id="UP000009135">
    <property type="component" value="Chromosome"/>
</dbReference>
<evidence type="ECO:0000256" key="1">
    <source>
        <dbReference type="SAM" id="MobiDB-lite"/>
    </source>
</evidence>
<accession>H6N814</accession>
<sequence length="202" mass="22878">MSIVKPFVVLVAGSATATGAYLTKGYWLSTPKDSHIKKSISKVLSESKYSPLDTTQIDKWNSVLEKYKTANPSSFKEVSKLQDYCRDLLSKEEYSSSDYREARRWCVEEQSATTRLGFFDRSALSTDATTNDTQWKTKIEQHKSSSSSNKLKHTFSAADDQNLKDIKEKCSGLSKKTNTDDTFESDFDTFLEWCSIDKPNAQ</sequence>